<dbReference type="RefSeq" id="WP_277860976.1">
    <property type="nucleotide sequence ID" value="NZ_JARRAG010000002.1"/>
</dbReference>
<name>A0ABT6FAK3_9BACT</name>
<keyword evidence="3" id="KW-0732">Signal</keyword>
<accession>A0ABT6FAK3</accession>
<dbReference type="SUPFAM" id="SSF52317">
    <property type="entry name" value="Class I glutamine amidotransferase-like"/>
    <property type="match status" value="1"/>
</dbReference>
<dbReference type="Gene3D" id="3.40.50.1110">
    <property type="entry name" value="SGNH hydrolase"/>
    <property type="match status" value="1"/>
</dbReference>
<evidence type="ECO:0000256" key="2">
    <source>
        <dbReference type="SAM" id="MobiDB-lite"/>
    </source>
</evidence>
<feature type="signal peptide" evidence="3">
    <location>
        <begin position="1"/>
        <end position="35"/>
    </location>
</feature>
<feature type="domain" description="Sialate O-acetylesterase" evidence="4">
    <location>
        <begin position="153"/>
        <end position="398"/>
    </location>
</feature>
<feature type="chain" id="PRO_5047531216" evidence="3">
    <location>
        <begin position="36"/>
        <end position="786"/>
    </location>
</feature>
<dbReference type="InterPro" id="IPR036514">
    <property type="entry name" value="SGNH_hydro_sf"/>
</dbReference>
<reference evidence="6 7" key="1">
    <citation type="submission" date="2023-03" db="EMBL/GenBank/DDBJ databases">
        <title>Paludisphaera mucosa sp. nov. a novel planctomycete from northern fen.</title>
        <authorList>
            <person name="Ivanova A."/>
        </authorList>
    </citation>
    <scope>NUCLEOTIDE SEQUENCE [LARGE SCALE GENOMIC DNA]</scope>
    <source>
        <strain evidence="6 7">Pla2</strain>
    </source>
</reference>
<organism evidence="6 7">
    <name type="scientific">Paludisphaera mucosa</name>
    <dbReference type="NCBI Taxonomy" id="3030827"/>
    <lineage>
        <taxon>Bacteria</taxon>
        <taxon>Pseudomonadati</taxon>
        <taxon>Planctomycetota</taxon>
        <taxon>Planctomycetia</taxon>
        <taxon>Isosphaerales</taxon>
        <taxon>Isosphaeraceae</taxon>
        <taxon>Paludisphaera</taxon>
    </lineage>
</organism>
<sequence length="786" mass="82985">MRTSSQLRSPLESARRLTRLGASLFVALAAGAVAAQGQGVGQSLGRQPGQPRSAPGVAMTTIRADGIIKAPAPHQVFQRDANGNADVPIVLDESLKDAKNIRATVNGPAANFAPPLVDGKIAGVPTGGPYTVSIAYEHGGSIQQVAVGPIYVGDLWVLAGQSNMEGVGDLLDVTPPNPSVSALGMDGKWGQATEPLHWLVDSPDPVHSGDPANRAERSAQQHKTRTKGAGLGLPFAVEMVSATNVPIGLVTAAHGGTSMQQWDPAKKGEGGNSLYGSMLRQVQLAGGRVKGVLWYQGESDSSPDASKIFERVFADFIGAVRSDLGQADLPFYYVQIGRFVNEGDPAGWNRVQEAQRILPDRLANTAVVSVIDLELDDAIHVGTQGLKRAGRRLAQIALREQFGQLGASTPTLDRVALGPNNTLEVKFRGVNLIDKSINGRSIATMAAGLKPATHIAGFSIRKEDGTPIAMIYEARVGRSRDAVVLKLARPVPPGSFLWYGHGYDPSCNLVDGADMAVPVFGPVALDPIAPQPAPAAASAPAPAPKPEEKKAEAAPIKALIITGDEVGAHDWKATHEVLKGILAEGGKIAVDVTTTPGKDLTDENLAKYDVLVLNYRNTDKGAPESKWSDANKAAFLKAVHDGGKGLVSYHFASSAFTSPNWEEYEKALGGWRAQGFHGPAHAFTVKKTDAKHPISEGLPAQFDHVVDELYQNSKLPEGAEVLATAYSDPAKPKGTGKDEAVIWVNPYGKGRVFSCVLGHDVKALADPNVPPWIRRGAAWAATGKVE</sequence>
<evidence type="ECO:0000256" key="1">
    <source>
        <dbReference type="ARBA" id="ARBA00022801"/>
    </source>
</evidence>
<dbReference type="PANTHER" id="PTHR31988">
    <property type="entry name" value="ESTERASE, PUTATIVE (DUF303)-RELATED"/>
    <property type="match status" value="1"/>
</dbReference>
<evidence type="ECO:0000259" key="5">
    <source>
        <dbReference type="Pfam" id="PF06283"/>
    </source>
</evidence>
<evidence type="ECO:0000259" key="4">
    <source>
        <dbReference type="Pfam" id="PF03629"/>
    </source>
</evidence>
<feature type="domain" description="ThuA-like" evidence="5">
    <location>
        <begin position="557"/>
        <end position="780"/>
    </location>
</feature>
<dbReference type="InterPro" id="IPR029010">
    <property type="entry name" value="ThuA-like"/>
</dbReference>
<feature type="region of interest" description="Disordered" evidence="2">
    <location>
        <begin position="205"/>
        <end position="226"/>
    </location>
</feature>
<dbReference type="Pfam" id="PF06283">
    <property type="entry name" value="ThuA"/>
    <property type="match status" value="1"/>
</dbReference>
<evidence type="ECO:0000256" key="3">
    <source>
        <dbReference type="SAM" id="SignalP"/>
    </source>
</evidence>
<proteinExistence type="predicted"/>
<dbReference type="SUPFAM" id="SSF52266">
    <property type="entry name" value="SGNH hydrolase"/>
    <property type="match status" value="1"/>
</dbReference>
<dbReference type="InterPro" id="IPR029062">
    <property type="entry name" value="Class_I_gatase-like"/>
</dbReference>
<dbReference type="Gene3D" id="3.40.50.880">
    <property type="match status" value="1"/>
</dbReference>
<dbReference type="Proteomes" id="UP001216907">
    <property type="component" value="Unassembled WGS sequence"/>
</dbReference>
<evidence type="ECO:0000313" key="6">
    <source>
        <dbReference type="EMBL" id="MDG3004621.1"/>
    </source>
</evidence>
<protein>
    <submittedName>
        <fullName evidence="6">Sialate O-acetylesterase</fullName>
    </submittedName>
</protein>
<dbReference type="InterPro" id="IPR005181">
    <property type="entry name" value="SASA"/>
</dbReference>
<gene>
    <name evidence="6" type="ORF">PZE19_12610</name>
</gene>
<keyword evidence="7" id="KW-1185">Reference proteome</keyword>
<keyword evidence="1" id="KW-0378">Hydrolase</keyword>
<comment type="caution">
    <text evidence="6">The sequence shown here is derived from an EMBL/GenBank/DDBJ whole genome shotgun (WGS) entry which is preliminary data.</text>
</comment>
<evidence type="ECO:0000313" key="7">
    <source>
        <dbReference type="Proteomes" id="UP001216907"/>
    </source>
</evidence>
<feature type="region of interest" description="Disordered" evidence="2">
    <location>
        <begin position="531"/>
        <end position="551"/>
    </location>
</feature>
<dbReference type="EMBL" id="JARRAG010000002">
    <property type="protein sequence ID" value="MDG3004621.1"/>
    <property type="molecule type" value="Genomic_DNA"/>
</dbReference>
<dbReference type="PANTHER" id="PTHR31988:SF19">
    <property type="entry name" value="9-O-ACETYL-N-ACETYLNEURAMINIC ACID DEACETYLASE-RELATED"/>
    <property type="match status" value="1"/>
</dbReference>
<dbReference type="InterPro" id="IPR052940">
    <property type="entry name" value="Carb_Esterase_6"/>
</dbReference>
<dbReference type="Pfam" id="PF03629">
    <property type="entry name" value="SASA"/>
    <property type="match status" value="1"/>
</dbReference>